<gene>
    <name evidence="1" type="ORF">JCM19231_3413</name>
</gene>
<comment type="caution">
    <text evidence="1">The sequence shown here is derived from an EMBL/GenBank/DDBJ whole genome shotgun (WGS) entry which is preliminary data.</text>
</comment>
<keyword evidence="2" id="KW-1185">Reference proteome</keyword>
<dbReference type="Proteomes" id="UP000031671">
    <property type="component" value="Unassembled WGS sequence"/>
</dbReference>
<evidence type="ECO:0000313" key="2">
    <source>
        <dbReference type="Proteomes" id="UP000031671"/>
    </source>
</evidence>
<protein>
    <submittedName>
        <fullName evidence="1">Uncharacterized protein</fullName>
    </submittedName>
</protein>
<organism evidence="1 2">
    <name type="scientific">Vibrio ishigakensis</name>
    <dbReference type="NCBI Taxonomy" id="1481914"/>
    <lineage>
        <taxon>Bacteria</taxon>
        <taxon>Pseudomonadati</taxon>
        <taxon>Pseudomonadota</taxon>
        <taxon>Gammaproteobacteria</taxon>
        <taxon>Vibrionales</taxon>
        <taxon>Vibrionaceae</taxon>
        <taxon>Vibrio</taxon>
    </lineage>
</organism>
<dbReference type="EMBL" id="BBRZ01000085">
    <property type="protein sequence ID" value="GAM58377.1"/>
    <property type="molecule type" value="Genomic_DNA"/>
</dbReference>
<name>A0A0B8P1C8_9VIBR</name>
<reference evidence="1 2" key="2">
    <citation type="submission" date="2015-01" db="EMBL/GenBank/DDBJ databases">
        <authorList>
            <consortium name="NBRP consortium"/>
            <person name="Sawabe T."/>
            <person name="Meirelles P."/>
            <person name="Feng G."/>
            <person name="Sayaka M."/>
            <person name="Hattori M."/>
            <person name="Ohkuma M."/>
        </authorList>
    </citation>
    <scope>NUCLEOTIDE SEQUENCE [LARGE SCALE GENOMIC DNA]</scope>
    <source>
        <strain evidence="2">JCM 19231</strain>
    </source>
</reference>
<dbReference type="AlphaFoldDB" id="A0A0B8P1C8"/>
<evidence type="ECO:0000313" key="1">
    <source>
        <dbReference type="EMBL" id="GAM58377.1"/>
    </source>
</evidence>
<proteinExistence type="predicted"/>
<accession>A0A0B8P1C8</accession>
<reference evidence="1 2" key="1">
    <citation type="submission" date="2015-01" db="EMBL/GenBank/DDBJ databases">
        <title>Vibrio sp. C1 JCM 19231 whole genome shotgun sequence.</title>
        <authorList>
            <person name="Sawabe T."/>
            <person name="Meirelles P."/>
            <person name="Feng G."/>
            <person name="Sayaka M."/>
            <person name="Hattori M."/>
            <person name="Ohkuma M."/>
        </authorList>
    </citation>
    <scope>NUCLEOTIDE SEQUENCE [LARGE SCALE GENOMIC DNA]</scope>
    <source>
        <strain evidence="2">JCM 19231</strain>
    </source>
</reference>
<sequence length="86" mass="10051">MLSETQDHFIYYPSQLVYASEQFAIFQNFKGRVTTQVDLKTEQMHRTTFIGEPFDPEYQILKGHCKGVAKVIRGWQRENASKNPLL</sequence>